<dbReference type="AlphaFoldDB" id="A0A6C0DZF3"/>
<proteinExistence type="predicted"/>
<name>A0A6C0DZF3_9ZZZZ</name>
<protein>
    <recommendedName>
        <fullName evidence="2">BspA family leucine-rich repeat surface protein</fullName>
    </recommendedName>
</protein>
<evidence type="ECO:0008006" key="2">
    <source>
        <dbReference type="Google" id="ProtNLM"/>
    </source>
</evidence>
<accession>A0A6C0DZF3</accession>
<dbReference type="InterPro" id="IPR005046">
    <property type="entry name" value="DUF285"/>
</dbReference>
<organism evidence="1">
    <name type="scientific">viral metagenome</name>
    <dbReference type="NCBI Taxonomy" id="1070528"/>
    <lineage>
        <taxon>unclassified sequences</taxon>
        <taxon>metagenomes</taxon>
        <taxon>organismal metagenomes</taxon>
    </lineage>
</organism>
<sequence length="330" mass="39068">MKAEFNTMLNEKELYRIIGYLYYEPMIMTYNIRKPNTKVIIPIDSYSFLEIHWDNNTINKSHSHVFADIGNYTVKIISDATKLDYSIIPMCVSLTNVYSYGSHDFTKINFSNCWFLRSVPNYLPPKITSLHKMFLNCNYLNCDLSNYNTSNITDMSSMFEGCYIFNNDISNFDTSNVVDMSYMFDKCHHFNQNISNFITSKVIYMSFMFYKCYRFNQNIDNFDTSNVINMESMFYQCSDFNQSLNNFRTDKVKNMECMFAECSSFNQKLDNFDTRNVVFMGRMFDYCSNLDQDFTSFDLTSMTSNELMFYGSNVEQDKMPKKIKTQNLYH</sequence>
<reference evidence="1" key="1">
    <citation type="journal article" date="2020" name="Nature">
        <title>Giant virus diversity and host interactions through global metagenomics.</title>
        <authorList>
            <person name="Schulz F."/>
            <person name="Roux S."/>
            <person name="Paez-Espino D."/>
            <person name="Jungbluth S."/>
            <person name="Walsh D.A."/>
            <person name="Denef V.J."/>
            <person name="McMahon K.D."/>
            <person name="Konstantinidis K.T."/>
            <person name="Eloe-Fadrosh E.A."/>
            <person name="Kyrpides N.C."/>
            <person name="Woyke T."/>
        </authorList>
    </citation>
    <scope>NUCLEOTIDE SEQUENCE</scope>
    <source>
        <strain evidence="1">GVMAG-M-3300023179-103</strain>
    </source>
</reference>
<dbReference type="EMBL" id="MN739696">
    <property type="protein sequence ID" value="QHT21731.1"/>
    <property type="molecule type" value="Genomic_DNA"/>
</dbReference>
<dbReference type="NCBIfam" id="TIGR02167">
    <property type="entry name" value="Liste_lipo_26"/>
    <property type="match status" value="5"/>
</dbReference>
<dbReference type="InterPro" id="IPR011889">
    <property type="entry name" value="Liste_lipo_26"/>
</dbReference>
<dbReference type="Pfam" id="PF03382">
    <property type="entry name" value="DUF285"/>
    <property type="match status" value="1"/>
</dbReference>
<evidence type="ECO:0000313" key="1">
    <source>
        <dbReference type="EMBL" id="QHT21731.1"/>
    </source>
</evidence>